<evidence type="ECO:0000256" key="2">
    <source>
        <dbReference type="ARBA" id="ARBA00012438"/>
    </source>
</evidence>
<dbReference type="CDD" id="cd00082">
    <property type="entry name" value="HisKA"/>
    <property type="match status" value="1"/>
</dbReference>
<dbReference type="Pfam" id="PF08447">
    <property type="entry name" value="PAS_3"/>
    <property type="match status" value="1"/>
</dbReference>
<keyword evidence="4" id="KW-0808">Transferase</keyword>
<evidence type="ECO:0000256" key="1">
    <source>
        <dbReference type="ARBA" id="ARBA00000085"/>
    </source>
</evidence>
<dbReference type="SMART" id="SM00086">
    <property type="entry name" value="PAC"/>
    <property type="match status" value="1"/>
</dbReference>
<evidence type="ECO:0000313" key="10">
    <source>
        <dbReference type="Proteomes" id="UP001216139"/>
    </source>
</evidence>
<dbReference type="Gene3D" id="1.10.287.130">
    <property type="match status" value="1"/>
</dbReference>
<dbReference type="PRINTS" id="PR00344">
    <property type="entry name" value="BCTRLSENSOR"/>
</dbReference>
<evidence type="ECO:0000256" key="3">
    <source>
        <dbReference type="ARBA" id="ARBA00022553"/>
    </source>
</evidence>
<keyword evidence="10" id="KW-1185">Reference proteome</keyword>
<sequence>MSKQQRLNTNQLLDVLALSKNATAIYTTDDIIIEAANDAMIAFWGKDRNIIGLPLEVAVPELKDQPFIGMLKNVLNTGVTDAGEGIAAELLIDGELQTSYYDYEYRAIKNDAGETYCIMHTAADVTERVIGQKAIAKAREQEEALESEQALNEELAAANEELSAINEELKQTQHSLNKLNAELESRVAARTRELTESEARLRYMLADAPVAIAVFTGRELIIEAANKKVLETWGKTAEVIGKPLQLAIPELVGQDFLQILDDVFTSGVAFYGNEVKALLEQNGIIEEVYSNFVYHPLKDVEGRTTSIMLAANIVTEQVKARKAVEANEKRFRFMLNAIPQQVWTATPEGLLDYVNQVVRDDFGGSTTEIVGNGWQQYIHPDDLPKALNTWVEALQTGKEYVIEFRLLFSDGMYRWHLARALPLIEDGQIKLWLGTNTNIDLQKSNEQKKDEFLSIASHELKTPLTSIKAFNQLMLRTKDAEKLESFVKKSSDHILRLEKLIGDLLDVTKINSGKMDYSMEPFSFKRMLTDSIESVQHISHQHQIVLQNTIDITYIGDHYRLEQVLNNFLTNAIKYSPNGEKVFVDSKIENNNVIVSVQDFGIGIAQKDLDHLFDRYYRVDNTAMRFEGLGLGLFISSEILKGHNGRFWIESEEGIGSTFYFQLPLPN</sequence>
<organism evidence="9 10">
    <name type="scientific">Mucilaginibacter jinjuensis</name>
    <dbReference type="NCBI Taxonomy" id="1176721"/>
    <lineage>
        <taxon>Bacteria</taxon>
        <taxon>Pseudomonadati</taxon>
        <taxon>Bacteroidota</taxon>
        <taxon>Sphingobacteriia</taxon>
        <taxon>Sphingobacteriales</taxon>
        <taxon>Sphingobacteriaceae</taxon>
        <taxon>Mucilaginibacter</taxon>
    </lineage>
</organism>
<dbReference type="SUPFAM" id="SSF55785">
    <property type="entry name" value="PYP-like sensor domain (PAS domain)"/>
    <property type="match status" value="2"/>
</dbReference>
<dbReference type="CDD" id="cd00130">
    <property type="entry name" value="PAS"/>
    <property type="match status" value="1"/>
</dbReference>
<dbReference type="SUPFAM" id="SSF55874">
    <property type="entry name" value="ATPase domain of HSP90 chaperone/DNA topoisomerase II/histidine kinase"/>
    <property type="match status" value="1"/>
</dbReference>
<dbReference type="InterPro" id="IPR036097">
    <property type="entry name" value="HisK_dim/P_sf"/>
</dbReference>
<dbReference type="InterPro" id="IPR004358">
    <property type="entry name" value="Sig_transdc_His_kin-like_C"/>
</dbReference>
<dbReference type="Gene3D" id="3.30.450.20">
    <property type="entry name" value="PAS domain"/>
    <property type="match status" value="3"/>
</dbReference>
<evidence type="ECO:0000313" key="9">
    <source>
        <dbReference type="EMBL" id="WCT12278.1"/>
    </source>
</evidence>
<dbReference type="InterPro" id="IPR000014">
    <property type="entry name" value="PAS"/>
</dbReference>
<accession>A0ABY7T958</accession>
<dbReference type="InterPro" id="IPR001610">
    <property type="entry name" value="PAC"/>
</dbReference>
<dbReference type="InterPro" id="IPR013655">
    <property type="entry name" value="PAS_fold_3"/>
</dbReference>
<evidence type="ECO:0000259" key="7">
    <source>
        <dbReference type="PROSITE" id="PS50109"/>
    </source>
</evidence>
<dbReference type="Pfam" id="PF00512">
    <property type="entry name" value="HisKA"/>
    <property type="match status" value="1"/>
</dbReference>
<dbReference type="GO" id="GO:0005524">
    <property type="term" value="F:ATP binding"/>
    <property type="evidence" value="ECO:0007669"/>
    <property type="project" value="UniProtKB-KW"/>
</dbReference>
<gene>
    <name evidence="9" type="ORF">PQO05_26500</name>
</gene>
<dbReference type="InterPro" id="IPR005467">
    <property type="entry name" value="His_kinase_dom"/>
</dbReference>
<comment type="catalytic activity">
    <reaction evidence="1">
        <text>ATP + protein L-histidine = ADP + protein N-phospho-L-histidine.</text>
        <dbReference type="EC" id="2.7.13.3"/>
    </reaction>
</comment>
<dbReference type="SMART" id="SM00091">
    <property type="entry name" value="PAS"/>
    <property type="match status" value="2"/>
</dbReference>
<keyword evidence="5" id="KW-0418">Kinase</keyword>
<dbReference type="PANTHER" id="PTHR43047:SF72">
    <property type="entry name" value="OSMOSENSING HISTIDINE PROTEIN KINASE SLN1"/>
    <property type="match status" value="1"/>
</dbReference>
<protein>
    <recommendedName>
        <fullName evidence="2">histidine kinase</fullName>
        <ecNumber evidence="2">2.7.13.3</ecNumber>
    </recommendedName>
</protein>
<dbReference type="SUPFAM" id="SSF47384">
    <property type="entry name" value="Homodimeric domain of signal transducing histidine kinase"/>
    <property type="match status" value="1"/>
</dbReference>
<dbReference type="PROSITE" id="PS50109">
    <property type="entry name" value="HIS_KIN"/>
    <property type="match status" value="1"/>
</dbReference>
<feature type="domain" description="PAS" evidence="8">
    <location>
        <begin position="327"/>
        <end position="397"/>
    </location>
</feature>
<keyword evidence="3" id="KW-0597">Phosphoprotein</keyword>
<dbReference type="InterPro" id="IPR003594">
    <property type="entry name" value="HATPase_dom"/>
</dbReference>
<dbReference type="Pfam" id="PF02518">
    <property type="entry name" value="HATPase_c"/>
    <property type="match status" value="1"/>
</dbReference>
<proteinExistence type="predicted"/>
<reference evidence="9 10" key="1">
    <citation type="submission" date="2023-02" db="EMBL/GenBank/DDBJ databases">
        <title>Genome sequence of Mucilaginibacter jinjuensis strain KACC 16571.</title>
        <authorList>
            <person name="Kim S."/>
            <person name="Heo J."/>
            <person name="Kwon S.-W."/>
        </authorList>
    </citation>
    <scope>NUCLEOTIDE SEQUENCE [LARGE SCALE GENOMIC DNA]</scope>
    <source>
        <strain evidence="9 10">KACC 16571</strain>
    </source>
</reference>
<evidence type="ECO:0000256" key="5">
    <source>
        <dbReference type="ARBA" id="ARBA00022777"/>
    </source>
</evidence>
<dbReference type="InterPro" id="IPR003661">
    <property type="entry name" value="HisK_dim/P_dom"/>
</dbReference>
<evidence type="ECO:0000259" key="8">
    <source>
        <dbReference type="PROSITE" id="PS50112"/>
    </source>
</evidence>
<dbReference type="EMBL" id="CP117167">
    <property type="protein sequence ID" value="WCT12278.1"/>
    <property type="molecule type" value="Genomic_DNA"/>
</dbReference>
<dbReference type="Pfam" id="PF13188">
    <property type="entry name" value="PAS_8"/>
    <property type="match status" value="1"/>
</dbReference>
<keyword evidence="9" id="KW-0547">Nucleotide-binding</keyword>
<dbReference type="SMART" id="SM00388">
    <property type="entry name" value="HisKA"/>
    <property type="match status" value="1"/>
</dbReference>
<dbReference type="InterPro" id="IPR035965">
    <property type="entry name" value="PAS-like_dom_sf"/>
</dbReference>
<feature type="coiled-coil region" evidence="6">
    <location>
        <begin position="138"/>
        <end position="200"/>
    </location>
</feature>
<dbReference type="NCBIfam" id="TIGR00229">
    <property type="entry name" value="sensory_box"/>
    <property type="match status" value="1"/>
</dbReference>
<evidence type="ECO:0000256" key="6">
    <source>
        <dbReference type="SAM" id="Coils"/>
    </source>
</evidence>
<dbReference type="Proteomes" id="UP001216139">
    <property type="component" value="Chromosome"/>
</dbReference>
<name>A0ABY7T958_9SPHI</name>
<keyword evidence="6" id="KW-0175">Coiled coil</keyword>
<keyword evidence="9" id="KW-0067">ATP-binding</keyword>
<dbReference type="PANTHER" id="PTHR43047">
    <property type="entry name" value="TWO-COMPONENT HISTIDINE PROTEIN KINASE"/>
    <property type="match status" value="1"/>
</dbReference>
<evidence type="ECO:0000256" key="4">
    <source>
        <dbReference type="ARBA" id="ARBA00022679"/>
    </source>
</evidence>
<dbReference type="EC" id="2.7.13.3" evidence="2"/>
<dbReference type="RefSeq" id="WP_273630537.1">
    <property type="nucleotide sequence ID" value="NZ_CP117167.1"/>
</dbReference>
<dbReference type="SMART" id="SM00387">
    <property type="entry name" value="HATPase_c"/>
    <property type="match status" value="1"/>
</dbReference>
<dbReference type="PROSITE" id="PS50112">
    <property type="entry name" value="PAS"/>
    <property type="match status" value="1"/>
</dbReference>
<dbReference type="InterPro" id="IPR036890">
    <property type="entry name" value="HATPase_C_sf"/>
</dbReference>
<dbReference type="Gene3D" id="3.30.565.10">
    <property type="entry name" value="Histidine kinase-like ATPase, C-terminal domain"/>
    <property type="match status" value="1"/>
</dbReference>
<feature type="domain" description="Histidine kinase" evidence="7">
    <location>
        <begin position="455"/>
        <end position="667"/>
    </location>
</feature>